<proteinExistence type="predicted"/>
<dbReference type="InterPro" id="IPR010982">
    <property type="entry name" value="Lambda_DNA-bd_dom_sf"/>
</dbReference>
<dbReference type="PANTHER" id="PTHR33516:SF2">
    <property type="entry name" value="LEXA REPRESSOR-RELATED"/>
    <property type="match status" value="1"/>
</dbReference>
<dbReference type="SUPFAM" id="SSF51306">
    <property type="entry name" value="LexA/Signal peptidase"/>
    <property type="match status" value="1"/>
</dbReference>
<dbReference type="CDD" id="cd06529">
    <property type="entry name" value="S24_LexA-like"/>
    <property type="match status" value="1"/>
</dbReference>
<dbReference type="OrthoDB" id="9791537at2"/>
<dbReference type="Gene3D" id="1.10.260.40">
    <property type="entry name" value="lambda repressor-like DNA-binding domains"/>
    <property type="match status" value="1"/>
</dbReference>
<dbReference type="RefSeq" id="WP_040069493.1">
    <property type="nucleotide sequence ID" value="NZ_JXDG01000047.1"/>
</dbReference>
<dbReference type="PATRIC" id="fig|226910.6.peg.3631"/>
<dbReference type="EMBL" id="JXDG01000047">
    <property type="protein sequence ID" value="KIH82641.1"/>
    <property type="molecule type" value="Genomic_DNA"/>
</dbReference>
<dbReference type="CDD" id="cd00093">
    <property type="entry name" value="HTH_XRE"/>
    <property type="match status" value="1"/>
</dbReference>
<reference evidence="2 3" key="1">
    <citation type="submission" date="2015-01" db="EMBL/GenBank/DDBJ databases">
        <title>Complete genome of Pseudomonas batumici UCM B-321 producer of the batumin antibiotic with strong antistaphilococcal and potential anticancer activity.</title>
        <authorList>
            <person name="Klochko V.V."/>
            <person name="Zelena L.B."/>
            <person name="Elena K.A."/>
            <person name="Reva O.N."/>
        </authorList>
    </citation>
    <scope>NUCLEOTIDE SEQUENCE [LARGE SCALE GENOMIC DNA]</scope>
    <source>
        <strain evidence="2 3">UCM B-321</strain>
    </source>
</reference>
<evidence type="ECO:0000313" key="3">
    <source>
        <dbReference type="Proteomes" id="UP000031535"/>
    </source>
</evidence>
<organism evidence="2 3">
    <name type="scientific">Pseudomonas batumici</name>
    <dbReference type="NCBI Taxonomy" id="226910"/>
    <lineage>
        <taxon>Bacteria</taxon>
        <taxon>Pseudomonadati</taxon>
        <taxon>Pseudomonadota</taxon>
        <taxon>Gammaproteobacteria</taxon>
        <taxon>Pseudomonadales</taxon>
        <taxon>Pseudomonadaceae</taxon>
        <taxon>Pseudomonas</taxon>
    </lineage>
</organism>
<dbReference type="Proteomes" id="UP000031535">
    <property type="component" value="Unassembled WGS sequence"/>
</dbReference>
<dbReference type="Pfam" id="PF00717">
    <property type="entry name" value="Peptidase_S24"/>
    <property type="match status" value="1"/>
</dbReference>
<dbReference type="STRING" id="226910.UCMB321_3639"/>
<keyword evidence="3" id="KW-1185">Reference proteome</keyword>
<dbReference type="Gene3D" id="2.10.109.10">
    <property type="entry name" value="Umud Fragment, subunit A"/>
    <property type="match status" value="1"/>
</dbReference>
<comment type="caution">
    <text evidence="2">The sequence shown here is derived from an EMBL/GenBank/DDBJ whole genome shotgun (WGS) entry which is preliminary data.</text>
</comment>
<gene>
    <name evidence="2" type="ORF">UCMB321_3639</name>
</gene>
<dbReference type="Pfam" id="PF01381">
    <property type="entry name" value="HTH_3"/>
    <property type="match status" value="1"/>
</dbReference>
<dbReference type="AlphaFoldDB" id="A0A0C2I014"/>
<dbReference type="SMART" id="SM00530">
    <property type="entry name" value="HTH_XRE"/>
    <property type="match status" value="1"/>
</dbReference>
<dbReference type="InterPro" id="IPR050077">
    <property type="entry name" value="LexA_repressor"/>
</dbReference>
<feature type="domain" description="HTH cro/C1-type" evidence="1">
    <location>
        <begin position="8"/>
        <end position="63"/>
    </location>
</feature>
<dbReference type="SUPFAM" id="SSF47413">
    <property type="entry name" value="lambda repressor-like DNA-binding domains"/>
    <property type="match status" value="1"/>
</dbReference>
<dbReference type="PROSITE" id="PS50943">
    <property type="entry name" value="HTH_CROC1"/>
    <property type="match status" value="1"/>
</dbReference>
<accession>A0A0C2I014</accession>
<dbReference type="GO" id="GO:0003677">
    <property type="term" value="F:DNA binding"/>
    <property type="evidence" value="ECO:0007669"/>
    <property type="project" value="InterPro"/>
</dbReference>
<dbReference type="InterPro" id="IPR039418">
    <property type="entry name" value="LexA-like"/>
</dbReference>
<protein>
    <submittedName>
        <fullName evidence="2">Cro/Cl family transcriptional regulator</fullName>
    </submittedName>
</protein>
<dbReference type="InterPro" id="IPR036286">
    <property type="entry name" value="LexA/Signal_pep-like_sf"/>
</dbReference>
<evidence type="ECO:0000313" key="2">
    <source>
        <dbReference type="EMBL" id="KIH82641.1"/>
    </source>
</evidence>
<dbReference type="InterPro" id="IPR001387">
    <property type="entry name" value="Cro/C1-type_HTH"/>
</dbReference>
<name>A0A0C2I014_9PSED</name>
<dbReference type="InterPro" id="IPR015927">
    <property type="entry name" value="Peptidase_S24_S26A/B/C"/>
</dbReference>
<evidence type="ECO:0000259" key="1">
    <source>
        <dbReference type="PROSITE" id="PS50943"/>
    </source>
</evidence>
<sequence>MDKWIALVKAKLEELRLSQEKLGERLDITQGGVGHWLNKRRKPDLAMMNKVLQALGLGHLEVVLVIRDRAVAAQAPEEQDEQVYDITSAFRYPISDWQAVASVQDSARGEYAGRYEVTDQYAPAAFWLQVVGDAMTAPSGTSVPEGMMVLVDPDREVEVGSLVIARLREGEEAIFRQWAQEGGQPYLKPLNPTWPKIAVTEACCVIGVVVQATVKF</sequence>
<dbReference type="PANTHER" id="PTHR33516">
    <property type="entry name" value="LEXA REPRESSOR"/>
    <property type="match status" value="1"/>
</dbReference>